<dbReference type="SMART" id="SM00408">
    <property type="entry name" value="IGc2"/>
    <property type="match status" value="10"/>
</dbReference>
<feature type="domain" description="Nidogen G2 beta-barrel" evidence="24">
    <location>
        <begin position="1482"/>
        <end position="1693"/>
    </location>
</feature>
<dbReference type="GO" id="GO:0051301">
    <property type="term" value="P:cell division"/>
    <property type="evidence" value="ECO:0007669"/>
    <property type="project" value="UniProtKB-KW"/>
</dbReference>
<dbReference type="InterPro" id="IPR000152">
    <property type="entry name" value="EGF-type_Asp/Asn_hydroxyl_site"/>
</dbReference>
<evidence type="ECO:0000313" key="25">
    <source>
        <dbReference type="EMBL" id="KAF3835343.1"/>
    </source>
</evidence>
<organism evidence="25 26">
    <name type="scientific">Dissostichus mawsoni</name>
    <name type="common">Antarctic cod</name>
    <dbReference type="NCBI Taxonomy" id="36200"/>
    <lineage>
        <taxon>Eukaryota</taxon>
        <taxon>Metazoa</taxon>
        <taxon>Chordata</taxon>
        <taxon>Craniata</taxon>
        <taxon>Vertebrata</taxon>
        <taxon>Euteleostomi</taxon>
        <taxon>Actinopterygii</taxon>
        <taxon>Neopterygii</taxon>
        <taxon>Teleostei</taxon>
        <taxon>Neoteleostei</taxon>
        <taxon>Acanthomorphata</taxon>
        <taxon>Eupercaria</taxon>
        <taxon>Perciformes</taxon>
        <taxon>Notothenioidei</taxon>
        <taxon>Nototheniidae</taxon>
        <taxon>Dissostichus</taxon>
    </lineage>
</organism>
<dbReference type="SUPFAM" id="SSF54511">
    <property type="entry name" value="GFP-like"/>
    <property type="match status" value="1"/>
</dbReference>
<keyword evidence="6" id="KW-0272">Extracellular matrix</keyword>
<dbReference type="PROSITE" id="PS50993">
    <property type="entry name" value="NIDOGEN_G2"/>
    <property type="match status" value="1"/>
</dbReference>
<evidence type="ECO:0000256" key="12">
    <source>
        <dbReference type="ARBA" id="ARBA00022949"/>
    </source>
</evidence>
<feature type="disulfide bond" evidence="20">
    <location>
        <begin position="1721"/>
        <end position="1731"/>
    </location>
</feature>
<dbReference type="PROSITE" id="PS50835">
    <property type="entry name" value="IG_LIKE"/>
    <property type="match status" value="11"/>
</dbReference>
<evidence type="ECO:0000256" key="2">
    <source>
        <dbReference type="ARBA" id="ARBA00004496"/>
    </source>
</evidence>
<feature type="domain" description="Ig-like" evidence="23">
    <location>
        <begin position="121"/>
        <end position="211"/>
    </location>
</feature>
<keyword evidence="10" id="KW-0677">Repeat</keyword>
<dbReference type="OrthoDB" id="5985519at2759"/>
<dbReference type="SMART" id="SM00209">
    <property type="entry name" value="TSP1"/>
    <property type="match status" value="5"/>
</dbReference>
<dbReference type="InterPro" id="IPR001881">
    <property type="entry name" value="EGF-like_Ca-bd_dom"/>
</dbReference>
<keyword evidence="13 20" id="KW-1015">Disulfide bond</keyword>
<keyword evidence="26" id="KW-1185">Reference proteome</keyword>
<sequence>MKLITKHNSIKLFNNSHSYFVLLSLVPPGLDGAGGTEDVTVVRGNSASLLCIADGTPTPTMSWLKEGVTLLTDPHLKFLNLNTTIQIIQTQVNDTGRYTCMANNSAGQASRHFNLKVLDPPHIKGSGVPAEVSVVVNNVLELQCEASGIPTPSLTWLKDGRPLPQTDSVRLLRGGEVLRVASAQLEDTGRYSCLANSPAGDDDKEFLVRVNVPPNIAGESTPQDLSVLQNRQVILECKSDAVPPPTLSWLKDGQPLQASARVRILSGGRYLQINMAELNDRAQYTCVASNIAGKTTRQFNLTSPTIKEGSQTVSVQIDKPAVLECIVSGVPPPRVTWRKHGAILAGNNPRYTFAEDGSLHIHSAQVTDTGRYLCMATNQAGTQRKRVDLQVFVPPSIADSRTNVTVTVNVQTTLSCEATGIPKPTVSWIKNGRTINTDQNQNMYRLIQHQQSRTQLCMNVFSNEAGEDSRSINLTVHVPPSIADEPTELVVTRLSPVVIACTASGVPAPTIHWSKDGSRLPKEGQGYSILPTGPVEITSAELSHSGRYSCTAKNAAGSTHRHVQLTVQELPVIQSHPSTLDVILNNQITLPCRATGGSFTVLPNGSLQITKASVSDSGTYICVAQNPAGTALGKTKLRVQVPPVISSETVEYLAPVDSSVMLHCHADGSPSPSVTWHKDGQPLHESVRQRVLSSGSLQIAFIQPSDTGRYTCTAANAAGTVSHEMSFTVHIPPSIRDGELEVAVVENSQAQLPSLTWEKDGNPLSESTGEYTILPSGELVIDIAQMILKIVFCMHTLSSSPLPLYQPDDAGSYTCVATNSVGQDSQTTTLSVHTHPVFTELLGDVALNQGERLLLACGVSGIPPPKITWAFNNNILPVHYDHMNGHSEMVIERVSKVRLWHLYLFGRKQRRDHQVSGLQPPIIDGEHHSNRIEPLGGNAILNCEVRGDPLPTIRWSKGGINISISNRIRQLDNGSLAIYGTVSEDAGSYMCVATNDAGVVERSVTLTLQSKCTKHHSGAGGYSGGCWHHSCVNCQAEGEPTPMIEWSRQGRPLLGNDRFSPLSNSSLRISSAQKEDTAEYECVARNLLGSVLVRVTLTVRELDILARYEYTHGIFTPFCDTLIVLTKSTKCLMTCCVIMQFPVHGGYSEWAEWGPCSVSCGVGSQKRLRQCNNPLPANGGRHCPGSDSETRSCQGKPCPVDGNWSEWSLWEECSRTCGQGNRTRVRTCSNPSAQHGGRPCEGRAVEVIMCSVRPCPVSGNWGSWLPWSPCSESCGKGMQSRIRLCNNPPPAFDGPQCEGTDTQTQFCKEKPCPVDGKWSSWVSWGACSVSCGGGTRQRTRLCASPAPQHAGRQCEGNDVQIDFCNNDPCPINGNWGPWSSWGSCSKTCNGGQMRRYRTCDNPRSANVGERVQVQIHRYRDAAQPTVLLMVTGAHGSHGEIALLPVVVERRHVSVSVAVRLQATVAGCVQETPLSCPDVAVRPAQKARGSIIGNINDIEFGIAILNATITESKSGERIIKASITNVPRTLGPAMRKLISILNPVYWATAQEVGEAVNGYTLTGSIFRRETQVEFATGEILRMTHIARGMDSDGVLLLDIVVNGHILQLPSHADISIKDYTEDYIQTGPGQLYALSTRMFSIDRESVPYSWNHTSPTTKTLHATAIRAQYNPLEEVLEYSIQANIAKGDRSNQCPQGFTLVSGPYCAVLFFIRKCCAADENECEVGNPCSHTCHNSMGTYYCSCPRGLTISADGRTCQDIDECSLDANVCHDGEDCENTIGSYRCVMRCGRGFRRTADGLSCTDVNECQESNLCNQHCLNTIGSYRCACEPGYQLRNRRCTETLTSSVLSLITADINECRQRVCRSDQQCKNTRGGYTCIDLCPNGMTKGGNGTCVDIDECRDGTHQCRYNQICENTRGSYHCTCPRGYRSQGVGRPCLDINECERLPQPCAHQCLNTPGSFKCTCPPGRHLLGDGKSCAGLERLPSYESYSFGYRASQSSPEHNSHQRLYHNLASQSYHSYGATSRGRERSRSRRETHSSQQGSLACLQGFESRGGSCLDIDECLEDNIQCGVNQMCFNMRGSFQCIDTPCPPNYQRDPATGFCLKNCPPNDLECALSPYALEYKLLSLPFGIAANQDLIRLVAYTQDGVMHPRTTFLVVDEDATLPFALRDENLKGVLFTTQALREPHTYRMKVRALSYSADGGIEYQTTFIVYIAVSAYPY</sequence>
<feature type="domain" description="EGF-like" evidence="22">
    <location>
        <begin position="1717"/>
        <end position="1756"/>
    </location>
</feature>
<feature type="domain" description="EGF-like" evidence="22">
    <location>
        <begin position="1938"/>
        <end position="1978"/>
    </location>
</feature>
<keyword evidence="5" id="KW-0964">Secreted</keyword>
<name>A0A7J5XES8_DISMA</name>
<evidence type="ECO:0000256" key="13">
    <source>
        <dbReference type="ARBA" id="ARBA00023157"/>
    </source>
</evidence>
<dbReference type="Gene3D" id="2.10.25.10">
    <property type="entry name" value="Laminin"/>
    <property type="match status" value="7"/>
</dbReference>
<dbReference type="SUPFAM" id="SSF57184">
    <property type="entry name" value="Growth factor receptor domain"/>
    <property type="match status" value="2"/>
</dbReference>
<dbReference type="FunFam" id="2.60.40.10:FF:000186">
    <property type="entry name" value="Hemicentin 1"/>
    <property type="match status" value="2"/>
</dbReference>
<comment type="subcellular location">
    <subcellularLocation>
        <location evidence="1">Cell junction</location>
    </subcellularLocation>
    <subcellularLocation>
        <location evidence="2">Cytoplasm</location>
    </subcellularLocation>
    <subcellularLocation>
        <location evidence="3">Secreted</location>
        <location evidence="3">Extracellular space</location>
        <location evidence="3">Extracellular matrix</location>
    </subcellularLocation>
</comment>
<dbReference type="SUPFAM" id="SSF57196">
    <property type="entry name" value="EGF/Laminin"/>
    <property type="match status" value="1"/>
</dbReference>
<evidence type="ECO:0000256" key="4">
    <source>
        <dbReference type="ARBA" id="ARBA00022490"/>
    </source>
</evidence>
<evidence type="ECO:0000259" key="22">
    <source>
        <dbReference type="PROSITE" id="PS50026"/>
    </source>
</evidence>
<dbReference type="FunFam" id="2.10.25.10:FF:000010">
    <property type="entry name" value="Pro-epidermal growth factor"/>
    <property type="match status" value="1"/>
</dbReference>
<reference evidence="25 26" key="1">
    <citation type="submission" date="2020-03" db="EMBL/GenBank/DDBJ databases">
        <title>Dissostichus mawsoni Genome sequencing and assembly.</title>
        <authorList>
            <person name="Park H."/>
        </authorList>
    </citation>
    <scope>NUCLEOTIDE SEQUENCE [LARGE SCALE GENOMIC DNA]</scope>
    <source>
        <strain evidence="25">DM0001</strain>
        <tissue evidence="25">Muscle</tissue>
    </source>
</reference>
<dbReference type="FunFam" id="2.60.40.10:FF:000699">
    <property type="entry name" value="Hemicentin 1"/>
    <property type="match status" value="1"/>
</dbReference>
<dbReference type="Pfam" id="PF07645">
    <property type="entry name" value="EGF_CA"/>
    <property type="match status" value="7"/>
</dbReference>
<feature type="domain" description="Ig-like" evidence="23">
    <location>
        <begin position="836"/>
        <end position="869"/>
    </location>
</feature>
<evidence type="ECO:0000256" key="9">
    <source>
        <dbReference type="ARBA" id="ARBA00022729"/>
    </source>
</evidence>
<dbReference type="SMART" id="SM00179">
    <property type="entry name" value="EGF_CA"/>
    <property type="match status" value="7"/>
</dbReference>
<proteinExistence type="predicted"/>
<evidence type="ECO:0000256" key="5">
    <source>
        <dbReference type="ARBA" id="ARBA00022525"/>
    </source>
</evidence>
<keyword evidence="14" id="KW-0325">Glycoprotein</keyword>
<dbReference type="InterPro" id="IPR000742">
    <property type="entry name" value="EGF"/>
</dbReference>
<dbReference type="PROSITE" id="PS00010">
    <property type="entry name" value="ASX_HYDROXYL"/>
    <property type="match status" value="4"/>
</dbReference>
<feature type="domain" description="Ig-like" evidence="23">
    <location>
        <begin position="480"/>
        <end position="566"/>
    </location>
</feature>
<dbReference type="FunFam" id="2.20.100.10:FF:000007">
    <property type="entry name" value="Thrombospondin 1"/>
    <property type="match status" value="4"/>
</dbReference>
<dbReference type="GO" id="GO:0005509">
    <property type="term" value="F:calcium ion binding"/>
    <property type="evidence" value="ECO:0007669"/>
    <property type="project" value="InterPro"/>
</dbReference>
<feature type="domain" description="Ig-like" evidence="23">
    <location>
        <begin position="28"/>
        <end position="116"/>
    </location>
</feature>
<dbReference type="FunFam" id="2.60.40.10:FF:000130">
    <property type="entry name" value="Hemicentin 1"/>
    <property type="match status" value="1"/>
</dbReference>
<evidence type="ECO:0000256" key="18">
    <source>
        <dbReference type="ARBA" id="ARBA00072385"/>
    </source>
</evidence>
<dbReference type="PROSITE" id="PS50092">
    <property type="entry name" value="TSP1"/>
    <property type="match status" value="5"/>
</dbReference>
<dbReference type="Gene3D" id="2.40.155.10">
    <property type="entry name" value="Green fluorescent protein"/>
    <property type="match status" value="1"/>
</dbReference>
<dbReference type="FunFam" id="2.10.25.10:FF:000352">
    <property type="entry name" value="Hemicentin 1"/>
    <property type="match status" value="1"/>
</dbReference>
<feature type="domain" description="Ig-like" evidence="23">
    <location>
        <begin position="1032"/>
        <end position="1098"/>
    </location>
</feature>
<dbReference type="Gene3D" id="2.60.40.10">
    <property type="entry name" value="Immunoglobulins"/>
    <property type="match status" value="12"/>
</dbReference>
<dbReference type="CDD" id="cd00054">
    <property type="entry name" value="EGF_CA"/>
    <property type="match status" value="7"/>
</dbReference>
<dbReference type="CDD" id="cd00255">
    <property type="entry name" value="nidG2"/>
    <property type="match status" value="1"/>
</dbReference>
<evidence type="ECO:0000256" key="8">
    <source>
        <dbReference type="ARBA" id="ARBA00022618"/>
    </source>
</evidence>
<feature type="domain" description="EGF-like" evidence="22">
    <location>
        <begin position="1802"/>
        <end position="1839"/>
    </location>
</feature>
<feature type="domain" description="Ig-like" evidence="23">
    <location>
        <begin position="304"/>
        <end position="390"/>
    </location>
</feature>
<dbReference type="PROSITE" id="PS01186">
    <property type="entry name" value="EGF_2"/>
    <property type="match status" value="1"/>
</dbReference>
<dbReference type="InterPro" id="IPR003599">
    <property type="entry name" value="Ig_sub"/>
</dbReference>
<dbReference type="InterPro" id="IPR013106">
    <property type="entry name" value="Ig_V-set"/>
</dbReference>
<feature type="domain" description="EGF-like" evidence="22">
    <location>
        <begin position="1895"/>
        <end position="1930"/>
    </location>
</feature>
<evidence type="ECO:0000256" key="3">
    <source>
        <dbReference type="ARBA" id="ARBA00004498"/>
    </source>
</evidence>
<dbReference type="Pfam" id="PF13927">
    <property type="entry name" value="Ig_3"/>
    <property type="match status" value="3"/>
</dbReference>
<keyword evidence="9" id="KW-0732">Signal</keyword>
<dbReference type="InterPro" id="IPR013783">
    <property type="entry name" value="Ig-like_fold"/>
</dbReference>
<evidence type="ECO:0000256" key="1">
    <source>
        <dbReference type="ARBA" id="ARBA00004282"/>
    </source>
</evidence>
<gene>
    <name evidence="25" type="ORF">F7725_027901</name>
</gene>
<evidence type="ECO:0000256" key="7">
    <source>
        <dbReference type="ARBA" id="ARBA00022536"/>
    </source>
</evidence>
<feature type="domain" description="Ig-like" evidence="23">
    <location>
        <begin position="642"/>
        <end position="728"/>
    </location>
</feature>
<dbReference type="InterPro" id="IPR009017">
    <property type="entry name" value="GFP"/>
</dbReference>
<evidence type="ECO:0000313" key="26">
    <source>
        <dbReference type="Proteomes" id="UP000518266"/>
    </source>
</evidence>
<dbReference type="Gene3D" id="2.20.100.10">
    <property type="entry name" value="Thrombospondin type-1 (TSP1) repeat"/>
    <property type="match status" value="5"/>
</dbReference>
<keyword evidence="4" id="KW-0963">Cytoplasm</keyword>
<evidence type="ECO:0000256" key="20">
    <source>
        <dbReference type="PROSITE-ProRule" id="PRU00076"/>
    </source>
</evidence>
<evidence type="ECO:0000256" key="6">
    <source>
        <dbReference type="ARBA" id="ARBA00022530"/>
    </source>
</evidence>
<comment type="caution">
    <text evidence="25">The sequence shown here is derived from an EMBL/GenBank/DDBJ whole genome shotgun (WGS) entry which is preliminary data.</text>
</comment>
<evidence type="ECO:0000259" key="24">
    <source>
        <dbReference type="PROSITE" id="PS50993"/>
    </source>
</evidence>
<keyword evidence="15" id="KW-0131">Cell cycle</keyword>
<dbReference type="Pfam" id="PF07474">
    <property type="entry name" value="G2F"/>
    <property type="match status" value="1"/>
</dbReference>
<evidence type="ECO:0000256" key="15">
    <source>
        <dbReference type="ARBA" id="ARBA00023306"/>
    </source>
</evidence>
<dbReference type="GO" id="GO:0007399">
    <property type="term" value="P:nervous system development"/>
    <property type="evidence" value="ECO:0007669"/>
    <property type="project" value="UniProtKB-ARBA"/>
</dbReference>
<evidence type="ECO:0000256" key="21">
    <source>
        <dbReference type="SAM" id="MobiDB-lite"/>
    </source>
</evidence>
<dbReference type="SMART" id="SM00181">
    <property type="entry name" value="EGF"/>
    <property type="match status" value="7"/>
</dbReference>
<dbReference type="GO" id="GO:0005737">
    <property type="term" value="C:cytoplasm"/>
    <property type="evidence" value="ECO:0007669"/>
    <property type="project" value="UniProtKB-SubCell"/>
</dbReference>
<dbReference type="InterPro" id="IPR000884">
    <property type="entry name" value="TSP1_rpt"/>
</dbReference>
<dbReference type="GO" id="GO:0070161">
    <property type="term" value="C:anchoring junction"/>
    <property type="evidence" value="ECO:0007669"/>
    <property type="project" value="UniProtKB-SubCell"/>
</dbReference>
<dbReference type="Proteomes" id="UP000518266">
    <property type="component" value="Unassembled WGS sequence"/>
</dbReference>
<dbReference type="SUPFAM" id="SSF48726">
    <property type="entry name" value="Immunoglobulin"/>
    <property type="match status" value="11"/>
</dbReference>
<accession>A0A7J5XES8</accession>
<comment type="caution">
    <text evidence="20">Lacks conserved residue(s) required for the propagation of feature annotation.</text>
</comment>
<dbReference type="PANTHER" id="PTHR10075">
    <property type="entry name" value="BASIGIN RELATED"/>
    <property type="match status" value="1"/>
</dbReference>
<dbReference type="InterPro" id="IPR003598">
    <property type="entry name" value="Ig_sub2"/>
</dbReference>
<dbReference type="InterPro" id="IPR049883">
    <property type="entry name" value="NOTCH1_EGF-like"/>
</dbReference>
<evidence type="ECO:0000256" key="19">
    <source>
        <dbReference type="ARBA" id="ARBA00080303"/>
    </source>
</evidence>
<evidence type="ECO:0000259" key="23">
    <source>
        <dbReference type="PROSITE" id="PS50835"/>
    </source>
</evidence>
<dbReference type="Pfam" id="PF07679">
    <property type="entry name" value="I-set"/>
    <property type="match status" value="7"/>
</dbReference>
<dbReference type="FunFam" id="2.10.25.10:FF:000008">
    <property type="entry name" value="Signal peptide, CUB domain, EGF-like 2"/>
    <property type="match status" value="1"/>
</dbReference>
<dbReference type="FunFam" id="2.10.25.10:FF:000238">
    <property type="entry name" value="Hemicentin 1"/>
    <property type="match status" value="1"/>
</dbReference>
<feature type="compositionally biased region" description="Basic and acidic residues" evidence="21">
    <location>
        <begin position="2025"/>
        <end position="2037"/>
    </location>
</feature>
<feature type="domain" description="Ig-like" evidence="23">
    <location>
        <begin position="753"/>
        <end position="831"/>
    </location>
</feature>
<evidence type="ECO:0000256" key="10">
    <source>
        <dbReference type="ARBA" id="ARBA00022737"/>
    </source>
</evidence>
<feature type="domain" description="Ig-like" evidence="23">
    <location>
        <begin position="920"/>
        <end position="1007"/>
    </location>
</feature>
<dbReference type="PROSITE" id="PS50026">
    <property type="entry name" value="EGF_3"/>
    <property type="match status" value="4"/>
</dbReference>
<protein>
    <recommendedName>
        <fullName evidence="18">Hemicentin-1</fullName>
    </recommendedName>
    <alternativeName>
        <fullName evidence="19">Fibulin-6</fullName>
    </alternativeName>
</protein>
<keyword evidence="11" id="KW-0106">Calcium</keyword>
<evidence type="ECO:0000256" key="14">
    <source>
        <dbReference type="ARBA" id="ARBA00023180"/>
    </source>
</evidence>
<dbReference type="SMART" id="SM00682">
    <property type="entry name" value="G2F"/>
    <property type="match status" value="1"/>
</dbReference>
<feature type="region of interest" description="Disordered" evidence="21">
    <location>
        <begin position="2020"/>
        <end position="2040"/>
    </location>
</feature>
<comment type="function">
    <text evidence="17">Involved in transforming growth factor beta-mediated rearrangement of the podocyte cytoskeleton which includes reduction of F-actin fibers and broadening, flattening and elongation of podocytes. Plays a role in basement membrane organization. May promote cleavage furrow maturation during cytokinesis in preimplantation embryos. May play a role in the architecture of adhesive and flexible epithelial cell junctions. May play a role during myocardial remodeling by imparting an effect on cardiac fibroblast migration.</text>
</comment>
<keyword evidence="8" id="KW-0132">Cell division</keyword>
<dbReference type="PANTHER" id="PTHR10075:SF14">
    <property type="entry name" value="CELL ADHESION MOLECULE DSCAM2-RELATED"/>
    <property type="match status" value="1"/>
</dbReference>
<feature type="domain" description="Ig-like" evidence="23">
    <location>
        <begin position="214"/>
        <end position="302"/>
    </location>
</feature>
<dbReference type="InterPro" id="IPR006605">
    <property type="entry name" value="G2_nidogen/fibulin_G2F"/>
</dbReference>
<dbReference type="EMBL" id="JAAKFY010000025">
    <property type="protein sequence ID" value="KAF3835343.1"/>
    <property type="molecule type" value="Genomic_DNA"/>
</dbReference>
<dbReference type="SMART" id="SM00409">
    <property type="entry name" value="IG"/>
    <property type="match status" value="11"/>
</dbReference>
<dbReference type="FunFam" id="2.60.40.10:FF:000285">
    <property type="entry name" value="Hemicentin 1"/>
    <property type="match status" value="2"/>
</dbReference>
<dbReference type="InterPro" id="IPR013098">
    <property type="entry name" value="Ig_I-set"/>
</dbReference>
<feature type="disulfide bond" evidence="20">
    <location>
        <begin position="1806"/>
        <end position="1816"/>
    </location>
</feature>
<dbReference type="InterPro" id="IPR018097">
    <property type="entry name" value="EGF_Ca-bd_CS"/>
</dbReference>
<dbReference type="Pfam" id="PF00090">
    <property type="entry name" value="TSP_1"/>
    <property type="match status" value="5"/>
</dbReference>
<dbReference type="InterPro" id="IPR007110">
    <property type="entry name" value="Ig-like_dom"/>
</dbReference>
<evidence type="ECO:0000256" key="11">
    <source>
        <dbReference type="ARBA" id="ARBA00022837"/>
    </source>
</evidence>
<dbReference type="FunFam" id="2.10.25.10:FF:000210">
    <property type="entry name" value="Hemicentin 1"/>
    <property type="match status" value="1"/>
</dbReference>
<dbReference type="FunFam" id="2.60.40.10:FF:000706">
    <property type="entry name" value="Hemicentin 1"/>
    <property type="match status" value="1"/>
</dbReference>
<keyword evidence="7 20" id="KW-0245">EGF-like domain</keyword>
<dbReference type="FunFam" id="2.10.25.10:FF:000383">
    <property type="entry name" value="Hemicentin 1"/>
    <property type="match status" value="1"/>
</dbReference>
<keyword evidence="12" id="KW-0965">Cell junction</keyword>
<dbReference type="SUPFAM" id="SSF82895">
    <property type="entry name" value="TSP-1 type 1 repeat"/>
    <property type="match status" value="5"/>
</dbReference>
<dbReference type="InterPro" id="IPR036383">
    <property type="entry name" value="TSP1_rpt_sf"/>
</dbReference>
<evidence type="ECO:0000256" key="16">
    <source>
        <dbReference type="ARBA" id="ARBA00023319"/>
    </source>
</evidence>
<dbReference type="InterPro" id="IPR036179">
    <property type="entry name" value="Ig-like_dom_sf"/>
</dbReference>
<dbReference type="PROSITE" id="PS01187">
    <property type="entry name" value="EGF_CA"/>
    <property type="match status" value="4"/>
</dbReference>
<dbReference type="InterPro" id="IPR009030">
    <property type="entry name" value="Growth_fac_rcpt_cys_sf"/>
</dbReference>
<evidence type="ECO:0000256" key="17">
    <source>
        <dbReference type="ARBA" id="ARBA00053381"/>
    </source>
</evidence>
<dbReference type="SMART" id="SM00406">
    <property type="entry name" value="IGv"/>
    <property type="match status" value="5"/>
</dbReference>
<feature type="domain" description="Ig-like" evidence="23">
    <location>
        <begin position="395"/>
        <end position="473"/>
    </location>
</feature>
<keyword evidence="16" id="KW-0393">Immunoglobulin domain</keyword>